<evidence type="ECO:0000313" key="1">
    <source>
        <dbReference type="EMBL" id="KAF2249200.1"/>
    </source>
</evidence>
<gene>
    <name evidence="1" type="ORF">BU26DRAFT_564861</name>
</gene>
<dbReference type="EMBL" id="ML987195">
    <property type="protein sequence ID" value="KAF2249200.1"/>
    <property type="molecule type" value="Genomic_DNA"/>
</dbReference>
<protein>
    <recommendedName>
        <fullName evidence="3">IMS import disulfide relay-system CHCH-CHCH-like Cx9C domain-containing protein</fullName>
    </recommendedName>
</protein>
<dbReference type="Proteomes" id="UP000800094">
    <property type="component" value="Unassembled WGS sequence"/>
</dbReference>
<evidence type="ECO:0000313" key="2">
    <source>
        <dbReference type="Proteomes" id="UP000800094"/>
    </source>
</evidence>
<dbReference type="GO" id="GO:0032981">
    <property type="term" value="P:mitochondrial respiratory chain complex I assembly"/>
    <property type="evidence" value="ECO:0007669"/>
    <property type="project" value="InterPro"/>
</dbReference>
<dbReference type="GO" id="GO:0005739">
    <property type="term" value="C:mitochondrion"/>
    <property type="evidence" value="ECO:0007669"/>
    <property type="project" value="InterPro"/>
</dbReference>
<organism evidence="1 2">
    <name type="scientific">Trematosphaeria pertusa</name>
    <dbReference type="NCBI Taxonomy" id="390896"/>
    <lineage>
        <taxon>Eukaryota</taxon>
        <taxon>Fungi</taxon>
        <taxon>Dikarya</taxon>
        <taxon>Ascomycota</taxon>
        <taxon>Pezizomycotina</taxon>
        <taxon>Dothideomycetes</taxon>
        <taxon>Pleosporomycetidae</taxon>
        <taxon>Pleosporales</taxon>
        <taxon>Massarineae</taxon>
        <taxon>Trematosphaeriaceae</taxon>
        <taxon>Trematosphaeria</taxon>
    </lineage>
</organism>
<dbReference type="PANTHER" id="PTHR34561">
    <property type="entry name" value="NADH DEHYDROGENASE [UBIQUINONE] 1 ALPHA SUBCOMPLEX ASSEMBLY FACTOR 8"/>
    <property type="match status" value="1"/>
</dbReference>
<sequence length="60" mass="6798">MLEGGMHAPYPSNWPIALNHFKGAAYGKCIVADYNNVSKDKCVTEFLKLKQCFMEAYKKP</sequence>
<dbReference type="GeneID" id="54586648"/>
<proteinExistence type="predicted"/>
<dbReference type="InterPro" id="IPR034595">
    <property type="entry name" value="NDUFAF8"/>
</dbReference>
<name>A0A6A6II04_9PLEO</name>
<accession>A0A6A6II04</accession>
<evidence type="ECO:0008006" key="3">
    <source>
        <dbReference type="Google" id="ProtNLM"/>
    </source>
</evidence>
<dbReference type="OrthoDB" id="3821113at2759"/>
<dbReference type="RefSeq" id="XP_033684204.1">
    <property type="nucleotide sequence ID" value="XM_033833318.1"/>
</dbReference>
<dbReference type="AlphaFoldDB" id="A0A6A6II04"/>
<dbReference type="PANTHER" id="PTHR34561:SF1">
    <property type="entry name" value="NADH DEHYDROGENASE [UBIQUINONE] 1 ALPHA SUBCOMPLEX ASSEMBLY FACTOR 8"/>
    <property type="match status" value="1"/>
</dbReference>
<reference evidence="1" key="1">
    <citation type="journal article" date="2020" name="Stud. Mycol.">
        <title>101 Dothideomycetes genomes: a test case for predicting lifestyles and emergence of pathogens.</title>
        <authorList>
            <person name="Haridas S."/>
            <person name="Albert R."/>
            <person name="Binder M."/>
            <person name="Bloem J."/>
            <person name="Labutti K."/>
            <person name="Salamov A."/>
            <person name="Andreopoulos B."/>
            <person name="Baker S."/>
            <person name="Barry K."/>
            <person name="Bills G."/>
            <person name="Bluhm B."/>
            <person name="Cannon C."/>
            <person name="Castanera R."/>
            <person name="Culley D."/>
            <person name="Daum C."/>
            <person name="Ezra D."/>
            <person name="Gonzalez J."/>
            <person name="Henrissat B."/>
            <person name="Kuo A."/>
            <person name="Liang C."/>
            <person name="Lipzen A."/>
            <person name="Lutzoni F."/>
            <person name="Magnuson J."/>
            <person name="Mondo S."/>
            <person name="Nolan M."/>
            <person name="Ohm R."/>
            <person name="Pangilinan J."/>
            <person name="Park H.-J."/>
            <person name="Ramirez L."/>
            <person name="Alfaro M."/>
            <person name="Sun H."/>
            <person name="Tritt A."/>
            <person name="Yoshinaga Y."/>
            <person name="Zwiers L.-H."/>
            <person name="Turgeon B."/>
            <person name="Goodwin S."/>
            <person name="Spatafora J."/>
            <person name="Crous P."/>
            <person name="Grigoriev I."/>
        </authorList>
    </citation>
    <scope>NUCLEOTIDE SEQUENCE</scope>
    <source>
        <strain evidence="1">CBS 122368</strain>
    </source>
</reference>
<keyword evidence="2" id="KW-1185">Reference proteome</keyword>